<comment type="catalytic activity">
    <reaction evidence="8">
        <text>L-seryl-[protein] + ATP = O-phospho-L-seryl-[protein] + ADP + H(+)</text>
        <dbReference type="Rhea" id="RHEA:17989"/>
        <dbReference type="Rhea" id="RHEA-COMP:9863"/>
        <dbReference type="Rhea" id="RHEA-COMP:11604"/>
        <dbReference type="ChEBI" id="CHEBI:15378"/>
        <dbReference type="ChEBI" id="CHEBI:29999"/>
        <dbReference type="ChEBI" id="CHEBI:30616"/>
        <dbReference type="ChEBI" id="CHEBI:83421"/>
        <dbReference type="ChEBI" id="CHEBI:456216"/>
        <dbReference type="EC" id="2.7.11.1"/>
    </reaction>
</comment>
<dbReference type="PANTHER" id="PTHR47634:SF9">
    <property type="entry name" value="PROTEIN KINASE DOMAIN-CONTAINING PROTEIN-RELATED"/>
    <property type="match status" value="1"/>
</dbReference>
<evidence type="ECO:0000256" key="7">
    <source>
        <dbReference type="ARBA" id="ARBA00047899"/>
    </source>
</evidence>
<organism evidence="10 11">
    <name type="scientific">Ophiocordyceps sinensis (strain Co18 / CGMCC 3.14243)</name>
    <name type="common">Yarsagumba caterpillar fungus</name>
    <name type="synonym">Hirsutella sinensis</name>
    <dbReference type="NCBI Taxonomy" id="911162"/>
    <lineage>
        <taxon>Eukaryota</taxon>
        <taxon>Fungi</taxon>
        <taxon>Dikarya</taxon>
        <taxon>Ascomycota</taxon>
        <taxon>Pezizomycotina</taxon>
        <taxon>Sordariomycetes</taxon>
        <taxon>Hypocreomycetidae</taxon>
        <taxon>Hypocreales</taxon>
        <taxon>Ophiocordycipitaceae</taxon>
        <taxon>Ophiocordyceps</taxon>
    </lineage>
</organism>
<evidence type="ECO:0000259" key="9">
    <source>
        <dbReference type="PROSITE" id="PS50011"/>
    </source>
</evidence>
<dbReference type="EMBL" id="KE652423">
    <property type="protein sequence ID" value="EQL01786.1"/>
    <property type="molecule type" value="Genomic_DNA"/>
</dbReference>
<evidence type="ECO:0000256" key="3">
    <source>
        <dbReference type="ARBA" id="ARBA00022679"/>
    </source>
</evidence>
<dbReference type="InterPro" id="IPR051334">
    <property type="entry name" value="SRPK"/>
</dbReference>
<dbReference type="PROSITE" id="PS50011">
    <property type="entry name" value="PROTEIN_KINASE_DOM"/>
    <property type="match status" value="1"/>
</dbReference>
<dbReference type="AlphaFoldDB" id="T5AH99"/>
<dbReference type="GO" id="GO:0050684">
    <property type="term" value="P:regulation of mRNA processing"/>
    <property type="evidence" value="ECO:0007669"/>
    <property type="project" value="TreeGrafter"/>
</dbReference>
<gene>
    <name evidence="10" type="ORF">OCS_02507</name>
</gene>
<protein>
    <recommendedName>
        <fullName evidence="1">non-specific serine/threonine protein kinase</fullName>
        <ecNumber evidence="1">2.7.11.1</ecNumber>
    </recommendedName>
</protein>
<dbReference type="Gene3D" id="1.10.510.10">
    <property type="entry name" value="Transferase(Phosphotransferase) domain 1"/>
    <property type="match status" value="1"/>
</dbReference>
<evidence type="ECO:0000256" key="1">
    <source>
        <dbReference type="ARBA" id="ARBA00012513"/>
    </source>
</evidence>
<dbReference type="PANTHER" id="PTHR47634">
    <property type="entry name" value="PROTEIN KINASE DOMAIN-CONTAINING PROTEIN-RELATED"/>
    <property type="match status" value="1"/>
</dbReference>
<evidence type="ECO:0000256" key="4">
    <source>
        <dbReference type="ARBA" id="ARBA00022741"/>
    </source>
</evidence>
<keyword evidence="4" id="KW-0547">Nucleotide-binding</keyword>
<comment type="catalytic activity">
    <reaction evidence="7">
        <text>L-threonyl-[protein] + ATP = O-phospho-L-threonyl-[protein] + ADP + H(+)</text>
        <dbReference type="Rhea" id="RHEA:46608"/>
        <dbReference type="Rhea" id="RHEA-COMP:11060"/>
        <dbReference type="Rhea" id="RHEA-COMP:11605"/>
        <dbReference type="ChEBI" id="CHEBI:15378"/>
        <dbReference type="ChEBI" id="CHEBI:30013"/>
        <dbReference type="ChEBI" id="CHEBI:30616"/>
        <dbReference type="ChEBI" id="CHEBI:61977"/>
        <dbReference type="ChEBI" id="CHEBI:456216"/>
        <dbReference type="EC" id="2.7.11.1"/>
    </reaction>
</comment>
<dbReference type="eggNOG" id="KOG1290">
    <property type="taxonomic scope" value="Eukaryota"/>
</dbReference>
<dbReference type="Gene3D" id="3.30.200.20">
    <property type="entry name" value="Phosphorylase Kinase, domain 1"/>
    <property type="match status" value="1"/>
</dbReference>
<evidence type="ECO:0000256" key="6">
    <source>
        <dbReference type="ARBA" id="ARBA00022840"/>
    </source>
</evidence>
<dbReference type="GO" id="GO:0000245">
    <property type="term" value="P:spliceosomal complex assembly"/>
    <property type="evidence" value="ECO:0007669"/>
    <property type="project" value="TreeGrafter"/>
</dbReference>
<evidence type="ECO:0000256" key="2">
    <source>
        <dbReference type="ARBA" id="ARBA00022527"/>
    </source>
</evidence>
<dbReference type="GO" id="GO:0005524">
    <property type="term" value="F:ATP binding"/>
    <property type="evidence" value="ECO:0007669"/>
    <property type="project" value="UniProtKB-KW"/>
</dbReference>
<proteinExistence type="predicted"/>
<reference evidence="10 11" key="1">
    <citation type="journal article" date="2013" name="Chin. Sci. Bull.">
        <title>Genome survey uncovers the secrets of sex and lifestyle in caterpillar fungus.</title>
        <authorList>
            <person name="Hu X."/>
            <person name="Zhang Y."/>
            <person name="Xiao G."/>
            <person name="Zheng P."/>
            <person name="Xia Y."/>
            <person name="Zhang X."/>
            <person name="St Leger R.J."/>
            <person name="Liu X."/>
            <person name="Wang C."/>
        </authorList>
    </citation>
    <scope>NUCLEOTIDE SEQUENCE [LARGE SCALE GENOMIC DNA]</scope>
    <source>
        <strain evidence="11">Co18 / CGMCC 3.14243</strain>
        <tissue evidence="10">Fruit-body</tissue>
    </source>
</reference>
<evidence type="ECO:0000256" key="8">
    <source>
        <dbReference type="ARBA" id="ARBA00048679"/>
    </source>
</evidence>
<dbReference type="GO" id="GO:0004674">
    <property type="term" value="F:protein serine/threonine kinase activity"/>
    <property type="evidence" value="ECO:0007669"/>
    <property type="project" value="UniProtKB-KW"/>
</dbReference>
<sequence length="277" mass="30614">MAWYTNLAMAITQRLGWLRGSIFKHMLPSKWAYRTQTTPTMSHGKPLLPAPLDRFSIHGPNGTHFCLVTNPAGCSLSNAKGGPWGRGLFQLHIARALAAQLAVAVEQIHDKKFIHGDLHLANVLLHLPSGLDHLSEEQLYNKFGAPEAKAVIRLDGKPIPPNVPSHAIRPIRLSKPSKDIVLSDAKVLLVDFGAAFRPLEESSLHFYTPREVGPPEARFEPTTGPSFASDIWTLACTIFAILGRRSLFNGTISFQYDIRDEMTTQQVDALGCLPPEW</sequence>
<evidence type="ECO:0000313" key="10">
    <source>
        <dbReference type="EMBL" id="EQL01786.1"/>
    </source>
</evidence>
<dbReference type="Proteomes" id="UP000019374">
    <property type="component" value="Unassembled WGS sequence"/>
</dbReference>
<accession>T5AH99</accession>
<evidence type="ECO:0000256" key="5">
    <source>
        <dbReference type="ARBA" id="ARBA00022777"/>
    </source>
</evidence>
<dbReference type="HOGENOM" id="CLU_1005097_0_0_1"/>
<keyword evidence="6" id="KW-0067">ATP-binding</keyword>
<evidence type="ECO:0000313" key="11">
    <source>
        <dbReference type="Proteomes" id="UP000019374"/>
    </source>
</evidence>
<dbReference type="SUPFAM" id="SSF56112">
    <property type="entry name" value="Protein kinase-like (PK-like)"/>
    <property type="match status" value="1"/>
</dbReference>
<keyword evidence="2" id="KW-0723">Serine/threonine-protein kinase</keyword>
<feature type="domain" description="Protein kinase" evidence="9">
    <location>
        <begin position="1"/>
        <end position="277"/>
    </location>
</feature>
<dbReference type="EC" id="2.7.11.1" evidence="1"/>
<keyword evidence="5 10" id="KW-0418">Kinase</keyword>
<dbReference type="InterPro" id="IPR011009">
    <property type="entry name" value="Kinase-like_dom_sf"/>
</dbReference>
<name>T5AH99_OPHSC</name>
<keyword evidence="3" id="KW-0808">Transferase</keyword>
<dbReference type="InterPro" id="IPR000719">
    <property type="entry name" value="Prot_kinase_dom"/>
</dbReference>